<feature type="domain" description="SIS" evidence="5">
    <location>
        <begin position="132"/>
        <end position="269"/>
    </location>
</feature>
<organism evidence="6 7">
    <name type="scientific">Pontivivens marinum</name>
    <dbReference type="NCBI Taxonomy" id="1690039"/>
    <lineage>
        <taxon>Bacteria</taxon>
        <taxon>Pseudomonadati</taxon>
        <taxon>Pseudomonadota</taxon>
        <taxon>Alphaproteobacteria</taxon>
        <taxon>Rhodobacterales</taxon>
        <taxon>Paracoccaceae</taxon>
        <taxon>Pontivivens</taxon>
    </lineage>
</organism>
<evidence type="ECO:0000256" key="3">
    <source>
        <dbReference type="ARBA" id="ARBA00023163"/>
    </source>
</evidence>
<dbReference type="InterPro" id="IPR047640">
    <property type="entry name" value="RpiR-like"/>
</dbReference>
<evidence type="ECO:0000256" key="1">
    <source>
        <dbReference type="ARBA" id="ARBA00023015"/>
    </source>
</evidence>
<dbReference type="Pfam" id="PF01380">
    <property type="entry name" value="SIS"/>
    <property type="match status" value="1"/>
</dbReference>
<keyword evidence="1" id="KW-0805">Transcription regulation</keyword>
<keyword evidence="2" id="KW-0238">DNA-binding</keyword>
<dbReference type="PANTHER" id="PTHR30514">
    <property type="entry name" value="GLUCOKINASE"/>
    <property type="match status" value="1"/>
</dbReference>
<evidence type="ECO:0000313" key="6">
    <source>
        <dbReference type="EMBL" id="SOH95263.1"/>
    </source>
</evidence>
<dbReference type="AlphaFoldDB" id="A0A2C9CVM4"/>
<protein>
    <submittedName>
        <fullName evidence="6">Transcriptional regulator, RpiR family</fullName>
    </submittedName>
</protein>
<evidence type="ECO:0000259" key="4">
    <source>
        <dbReference type="PROSITE" id="PS51071"/>
    </source>
</evidence>
<proteinExistence type="predicted"/>
<dbReference type="RefSeq" id="WP_097931612.1">
    <property type="nucleotide sequence ID" value="NZ_OCTN01000009.1"/>
</dbReference>
<dbReference type="InterPro" id="IPR036388">
    <property type="entry name" value="WH-like_DNA-bd_sf"/>
</dbReference>
<evidence type="ECO:0000313" key="7">
    <source>
        <dbReference type="Proteomes" id="UP000220034"/>
    </source>
</evidence>
<evidence type="ECO:0000259" key="5">
    <source>
        <dbReference type="PROSITE" id="PS51464"/>
    </source>
</evidence>
<dbReference type="PROSITE" id="PS51071">
    <property type="entry name" value="HTH_RPIR"/>
    <property type="match status" value="1"/>
</dbReference>
<keyword evidence="7" id="KW-1185">Reference proteome</keyword>
<dbReference type="Proteomes" id="UP000220034">
    <property type="component" value="Unassembled WGS sequence"/>
</dbReference>
<dbReference type="PANTHER" id="PTHR30514:SF18">
    <property type="entry name" value="RPIR-FAMILY TRANSCRIPTIONAL REGULATOR"/>
    <property type="match status" value="1"/>
</dbReference>
<dbReference type="OrthoDB" id="9814676at2"/>
<name>A0A2C9CVM4_9RHOB</name>
<dbReference type="InterPro" id="IPR009057">
    <property type="entry name" value="Homeodomain-like_sf"/>
</dbReference>
<dbReference type="GO" id="GO:0003700">
    <property type="term" value="F:DNA-binding transcription factor activity"/>
    <property type="evidence" value="ECO:0007669"/>
    <property type="project" value="InterPro"/>
</dbReference>
<dbReference type="InterPro" id="IPR000281">
    <property type="entry name" value="HTH_RpiR"/>
</dbReference>
<keyword evidence="3" id="KW-0804">Transcription</keyword>
<dbReference type="InterPro" id="IPR046348">
    <property type="entry name" value="SIS_dom_sf"/>
</dbReference>
<feature type="domain" description="HTH rpiR-type" evidence="4">
    <location>
        <begin position="7"/>
        <end position="83"/>
    </location>
</feature>
<dbReference type="PROSITE" id="PS51464">
    <property type="entry name" value="SIS"/>
    <property type="match status" value="1"/>
</dbReference>
<dbReference type="Gene3D" id="1.10.10.10">
    <property type="entry name" value="Winged helix-like DNA-binding domain superfamily/Winged helix DNA-binding domain"/>
    <property type="match status" value="1"/>
</dbReference>
<dbReference type="InterPro" id="IPR035472">
    <property type="entry name" value="RpiR-like_SIS"/>
</dbReference>
<dbReference type="CDD" id="cd05013">
    <property type="entry name" value="SIS_RpiR"/>
    <property type="match status" value="1"/>
</dbReference>
<dbReference type="InterPro" id="IPR001347">
    <property type="entry name" value="SIS_dom"/>
</dbReference>
<dbReference type="Gene3D" id="3.40.50.10490">
    <property type="entry name" value="Glucose-6-phosphate isomerase like protein, domain 1"/>
    <property type="match status" value="1"/>
</dbReference>
<accession>A0A2C9CVM4</accession>
<dbReference type="EMBL" id="OCTN01000009">
    <property type="protein sequence ID" value="SOH95263.1"/>
    <property type="molecule type" value="Genomic_DNA"/>
</dbReference>
<dbReference type="GO" id="GO:0003677">
    <property type="term" value="F:DNA binding"/>
    <property type="evidence" value="ECO:0007669"/>
    <property type="project" value="UniProtKB-KW"/>
</dbReference>
<dbReference type="GO" id="GO:1901135">
    <property type="term" value="P:carbohydrate derivative metabolic process"/>
    <property type="evidence" value="ECO:0007669"/>
    <property type="project" value="InterPro"/>
</dbReference>
<dbReference type="SUPFAM" id="SSF46689">
    <property type="entry name" value="Homeodomain-like"/>
    <property type="match status" value="1"/>
</dbReference>
<evidence type="ECO:0000256" key="2">
    <source>
        <dbReference type="ARBA" id="ARBA00023125"/>
    </source>
</evidence>
<reference evidence="7" key="1">
    <citation type="submission" date="2017-09" db="EMBL/GenBank/DDBJ databases">
        <authorList>
            <person name="Varghese N."/>
            <person name="Submissions S."/>
        </authorList>
    </citation>
    <scope>NUCLEOTIDE SEQUENCE [LARGE SCALE GENOMIC DNA]</scope>
    <source>
        <strain evidence="7">C7</strain>
    </source>
</reference>
<dbReference type="GO" id="GO:0097367">
    <property type="term" value="F:carbohydrate derivative binding"/>
    <property type="evidence" value="ECO:0007669"/>
    <property type="project" value="InterPro"/>
</dbReference>
<sequence length="295" mass="32533">MDPTLKNRTIAKLKAEIPSLPRGLGIVAKYVIDHPSDFGLDSIRVTAKKAGVSTYTLVRLAERVGFSGYDEMREPFRQALVSAAVIVEKPAWVERLRDGGTLGTVQAEAALNEMGIVQRSLEQQNSAQMERVVTMLTEAPTVFLTAVRASYSLAYYLHYVGRMALPSLQLIPRHMNNAIDELHTAQADDVMIAITFTPYSRETIEACAFAKRKGVKLILISDSEIVSPDFNADETLIASVLSTYHFGCYAGAMALIETLIAMLVARGGDPAQARITSYEDVRKDSQAYWVAQKKR</sequence>
<dbReference type="Pfam" id="PF01418">
    <property type="entry name" value="HTH_6"/>
    <property type="match status" value="1"/>
</dbReference>
<dbReference type="SUPFAM" id="SSF53697">
    <property type="entry name" value="SIS domain"/>
    <property type="match status" value="1"/>
</dbReference>
<gene>
    <name evidence="6" type="ORF">SAMN06273572_10922</name>
</gene>